<feature type="non-terminal residue" evidence="2">
    <location>
        <position position="1"/>
    </location>
</feature>
<keyword evidence="3" id="KW-1185">Reference proteome</keyword>
<feature type="compositionally biased region" description="Basic residues" evidence="1">
    <location>
        <begin position="45"/>
        <end position="60"/>
    </location>
</feature>
<dbReference type="EMBL" id="JASCZI010211763">
    <property type="protein sequence ID" value="MED6196524.1"/>
    <property type="molecule type" value="Genomic_DNA"/>
</dbReference>
<evidence type="ECO:0000256" key="1">
    <source>
        <dbReference type="SAM" id="MobiDB-lite"/>
    </source>
</evidence>
<comment type="caution">
    <text evidence="2">The sequence shown here is derived from an EMBL/GenBank/DDBJ whole genome shotgun (WGS) entry which is preliminary data.</text>
</comment>
<evidence type="ECO:0000313" key="3">
    <source>
        <dbReference type="Proteomes" id="UP001341840"/>
    </source>
</evidence>
<feature type="compositionally biased region" description="Polar residues" evidence="1">
    <location>
        <begin position="1"/>
        <end position="29"/>
    </location>
</feature>
<name>A0ABU6XHA2_9FABA</name>
<proteinExistence type="predicted"/>
<sequence length="60" mass="6405">KPTTNAKRITKRTNVTSPGAYSLSSNPKTPLTEDVGIDSPVHPQGSKKSKRRGKGKSTNV</sequence>
<gene>
    <name evidence="2" type="ORF">PIB30_048251</name>
</gene>
<evidence type="ECO:0000313" key="2">
    <source>
        <dbReference type="EMBL" id="MED6196524.1"/>
    </source>
</evidence>
<accession>A0ABU6XHA2</accession>
<protein>
    <submittedName>
        <fullName evidence="2">Uncharacterized protein</fullName>
    </submittedName>
</protein>
<dbReference type="Proteomes" id="UP001341840">
    <property type="component" value="Unassembled WGS sequence"/>
</dbReference>
<feature type="region of interest" description="Disordered" evidence="1">
    <location>
        <begin position="1"/>
        <end position="60"/>
    </location>
</feature>
<organism evidence="2 3">
    <name type="scientific">Stylosanthes scabra</name>
    <dbReference type="NCBI Taxonomy" id="79078"/>
    <lineage>
        <taxon>Eukaryota</taxon>
        <taxon>Viridiplantae</taxon>
        <taxon>Streptophyta</taxon>
        <taxon>Embryophyta</taxon>
        <taxon>Tracheophyta</taxon>
        <taxon>Spermatophyta</taxon>
        <taxon>Magnoliopsida</taxon>
        <taxon>eudicotyledons</taxon>
        <taxon>Gunneridae</taxon>
        <taxon>Pentapetalae</taxon>
        <taxon>rosids</taxon>
        <taxon>fabids</taxon>
        <taxon>Fabales</taxon>
        <taxon>Fabaceae</taxon>
        <taxon>Papilionoideae</taxon>
        <taxon>50 kb inversion clade</taxon>
        <taxon>dalbergioids sensu lato</taxon>
        <taxon>Dalbergieae</taxon>
        <taxon>Pterocarpus clade</taxon>
        <taxon>Stylosanthes</taxon>
    </lineage>
</organism>
<reference evidence="2 3" key="1">
    <citation type="journal article" date="2023" name="Plants (Basel)">
        <title>Bridging the Gap: Combining Genomics and Transcriptomics Approaches to Understand Stylosanthes scabra, an Orphan Legume from the Brazilian Caatinga.</title>
        <authorList>
            <person name="Ferreira-Neto J.R.C."/>
            <person name="da Silva M.D."/>
            <person name="Binneck E."/>
            <person name="de Melo N.F."/>
            <person name="da Silva R.H."/>
            <person name="de Melo A.L.T.M."/>
            <person name="Pandolfi V."/>
            <person name="Bustamante F.O."/>
            <person name="Brasileiro-Vidal A.C."/>
            <person name="Benko-Iseppon A.M."/>
        </authorList>
    </citation>
    <scope>NUCLEOTIDE SEQUENCE [LARGE SCALE GENOMIC DNA]</scope>
    <source>
        <tissue evidence="2">Leaves</tissue>
    </source>
</reference>